<name>A0A1E7FRR1_9STRA</name>
<evidence type="ECO:0000313" key="3">
    <source>
        <dbReference type="Proteomes" id="UP000095751"/>
    </source>
</evidence>
<feature type="region of interest" description="Disordered" evidence="1">
    <location>
        <begin position="102"/>
        <end position="121"/>
    </location>
</feature>
<proteinExistence type="predicted"/>
<feature type="non-terminal residue" evidence="2">
    <location>
        <position position="244"/>
    </location>
</feature>
<feature type="region of interest" description="Disordered" evidence="1">
    <location>
        <begin position="1"/>
        <end position="27"/>
    </location>
</feature>
<keyword evidence="3" id="KW-1185">Reference proteome</keyword>
<dbReference type="OrthoDB" id="47103at2759"/>
<protein>
    <submittedName>
        <fullName evidence="2">Uncharacterized protein</fullName>
    </submittedName>
</protein>
<feature type="compositionally biased region" description="Polar residues" evidence="1">
    <location>
        <begin position="9"/>
        <end position="23"/>
    </location>
</feature>
<gene>
    <name evidence="2" type="ORF">FRACYDRAFT_267796</name>
</gene>
<dbReference type="KEGG" id="fcy:FRACYDRAFT_267796"/>
<evidence type="ECO:0000256" key="1">
    <source>
        <dbReference type="SAM" id="MobiDB-lite"/>
    </source>
</evidence>
<reference evidence="2 3" key="1">
    <citation type="submission" date="2016-09" db="EMBL/GenBank/DDBJ databases">
        <title>Extensive genetic diversity and differential bi-allelic expression allows diatom success in the polar Southern Ocean.</title>
        <authorList>
            <consortium name="DOE Joint Genome Institute"/>
            <person name="Mock T."/>
            <person name="Otillar R.P."/>
            <person name="Strauss J."/>
            <person name="Dupont C."/>
            <person name="Frickenhaus S."/>
            <person name="Maumus F."/>
            <person name="Mcmullan M."/>
            <person name="Sanges R."/>
            <person name="Schmutz J."/>
            <person name="Toseland A."/>
            <person name="Valas R."/>
            <person name="Veluchamy A."/>
            <person name="Ward B.J."/>
            <person name="Allen A."/>
            <person name="Barry K."/>
            <person name="Falciatore A."/>
            <person name="Ferrante M."/>
            <person name="Fortunato A.E."/>
            <person name="Gloeckner G."/>
            <person name="Gruber A."/>
            <person name="Hipkin R."/>
            <person name="Janech M."/>
            <person name="Kroth P."/>
            <person name="Leese F."/>
            <person name="Lindquist E."/>
            <person name="Lyon B.R."/>
            <person name="Martin J."/>
            <person name="Mayer C."/>
            <person name="Parker M."/>
            <person name="Quesneville H."/>
            <person name="Raymond J."/>
            <person name="Uhlig C."/>
            <person name="Valentin K.U."/>
            <person name="Worden A.Z."/>
            <person name="Armbrust E.V."/>
            <person name="Bowler C."/>
            <person name="Green B."/>
            <person name="Moulton V."/>
            <person name="Van Oosterhout C."/>
            <person name="Grigoriev I."/>
        </authorList>
    </citation>
    <scope>NUCLEOTIDE SEQUENCE [LARGE SCALE GENOMIC DNA]</scope>
    <source>
        <strain evidence="2 3">CCMP1102</strain>
    </source>
</reference>
<sequence length="244" mass="27527">MRSELDPDNISNSERGGNQTRNSPIRPKTLQSMAWLASESEENYVAPPSFLVGSNAGRGLAALSVVHCHEGEVKVQLDSEYQLCLKLVEANAEETIASPSQLKRKTQVGISKDSENSGSQSPAQLHAFCRALLLYAQDVYHRHSLYLHQREKKKREDEAIKGDEPRGLARIKKEDAPEQARILQSCVSLGSKMLFEKRIRKSLSRVSQWLMDKYGEQLSVEWLSLSIFDLHSKFTVCCRQLIVD</sequence>
<dbReference type="InParanoid" id="A0A1E7FRR1"/>
<dbReference type="EMBL" id="KV784354">
    <property type="protein sequence ID" value="OEU20860.1"/>
    <property type="molecule type" value="Genomic_DNA"/>
</dbReference>
<evidence type="ECO:0000313" key="2">
    <source>
        <dbReference type="EMBL" id="OEU20860.1"/>
    </source>
</evidence>
<organism evidence="2 3">
    <name type="scientific">Fragilariopsis cylindrus CCMP1102</name>
    <dbReference type="NCBI Taxonomy" id="635003"/>
    <lineage>
        <taxon>Eukaryota</taxon>
        <taxon>Sar</taxon>
        <taxon>Stramenopiles</taxon>
        <taxon>Ochrophyta</taxon>
        <taxon>Bacillariophyta</taxon>
        <taxon>Bacillariophyceae</taxon>
        <taxon>Bacillariophycidae</taxon>
        <taxon>Bacillariales</taxon>
        <taxon>Bacillariaceae</taxon>
        <taxon>Fragilariopsis</taxon>
    </lineage>
</organism>
<dbReference type="Proteomes" id="UP000095751">
    <property type="component" value="Unassembled WGS sequence"/>
</dbReference>
<dbReference type="AlphaFoldDB" id="A0A1E7FRR1"/>
<accession>A0A1E7FRR1</accession>